<feature type="domain" description="GP-PDE" evidence="1">
    <location>
        <begin position="50"/>
        <end position="278"/>
    </location>
</feature>
<dbReference type="PANTHER" id="PTHR46211:SF14">
    <property type="entry name" value="GLYCEROPHOSPHODIESTER PHOSPHODIESTERASE"/>
    <property type="match status" value="1"/>
</dbReference>
<dbReference type="CDD" id="cd08556">
    <property type="entry name" value="GDPD"/>
    <property type="match status" value="1"/>
</dbReference>
<dbReference type="GO" id="GO:0006629">
    <property type="term" value="P:lipid metabolic process"/>
    <property type="evidence" value="ECO:0007669"/>
    <property type="project" value="InterPro"/>
</dbReference>
<name>A0A1N7DDQ8_9EURY</name>
<keyword evidence="3" id="KW-1185">Reference proteome</keyword>
<dbReference type="AlphaFoldDB" id="A0A1N7DDQ8"/>
<dbReference type="GO" id="GO:0008081">
    <property type="term" value="F:phosphoric diester hydrolase activity"/>
    <property type="evidence" value="ECO:0007669"/>
    <property type="project" value="InterPro"/>
</dbReference>
<dbReference type="OrthoDB" id="19020at2157"/>
<dbReference type="EMBL" id="FTNO01000004">
    <property type="protein sequence ID" value="SIR73914.1"/>
    <property type="molecule type" value="Genomic_DNA"/>
</dbReference>
<dbReference type="Gene3D" id="3.20.20.190">
    <property type="entry name" value="Phosphatidylinositol (PI) phosphodiesterase"/>
    <property type="match status" value="1"/>
</dbReference>
<dbReference type="PROSITE" id="PS51704">
    <property type="entry name" value="GP_PDE"/>
    <property type="match status" value="1"/>
</dbReference>
<evidence type="ECO:0000259" key="1">
    <source>
        <dbReference type="PROSITE" id="PS51704"/>
    </source>
</evidence>
<proteinExistence type="predicted"/>
<sequence length="287" mass="31597">MSQYSKRVVNRMSRRNVLRTTGLTLGISSVSGIGSAHKEQNDTKKAQHYPHIAAHRGFRDVFPQNTIAAVKGASRFKADRIEIDVVATSDGELVVFHDARLDDLTDKEGLIAETPSEIVLQAEILDSGETIPTLAETLAATRPSVMMNLEFKASDPLSWKAFTERALPIASRYPGEYYVSSFDPDALRAVKDVDPSVDVAPIFGSDKEENLEIARELDAKAVNPSTGVLDRDLVATAHEEGREVNVWTIDSWREAQEPLELGVDGLIADYPHMATFATDNSHRNPLN</sequence>
<dbReference type="Proteomes" id="UP000186914">
    <property type="component" value="Unassembled WGS sequence"/>
</dbReference>
<accession>A0A1N7DDQ8</accession>
<dbReference type="PANTHER" id="PTHR46211">
    <property type="entry name" value="GLYCEROPHOSPHORYL DIESTER PHOSPHODIESTERASE"/>
    <property type="match status" value="1"/>
</dbReference>
<dbReference type="SUPFAM" id="SSF51695">
    <property type="entry name" value="PLC-like phosphodiesterases"/>
    <property type="match status" value="1"/>
</dbReference>
<evidence type="ECO:0000313" key="3">
    <source>
        <dbReference type="Proteomes" id="UP000186914"/>
    </source>
</evidence>
<dbReference type="RefSeq" id="WP_076431422.1">
    <property type="nucleotide sequence ID" value="NZ_FTNO01000004.1"/>
</dbReference>
<dbReference type="InterPro" id="IPR017946">
    <property type="entry name" value="PLC-like_Pdiesterase_TIM-brl"/>
</dbReference>
<protein>
    <submittedName>
        <fullName evidence="2">Glycerophosphoryl diester phosphodiesterase</fullName>
    </submittedName>
</protein>
<reference evidence="3" key="1">
    <citation type="submission" date="2017-01" db="EMBL/GenBank/DDBJ databases">
        <authorList>
            <person name="Varghese N."/>
            <person name="Submissions S."/>
        </authorList>
    </citation>
    <scope>NUCLEOTIDE SEQUENCE [LARGE SCALE GENOMIC DNA]</scope>
    <source>
        <strain evidence="3">CGMCC 1.7737</strain>
    </source>
</reference>
<dbReference type="InterPro" id="IPR030395">
    <property type="entry name" value="GP_PDE_dom"/>
</dbReference>
<dbReference type="Pfam" id="PF03009">
    <property type="entry name" value="GDPD"/>
    <property type="match status" value="1"/>
</dbReference>
<organism evidence="2 3">
    <name type="scientific">Haladaptatus litoreus</name>
    <dbReference type="NCBI Taxonomy" id="553468"/>
    <lineage>
        <taxon>Archaea</taxon>
        <taxon>Methanobacteriati</taxon>
        <taxon>Methanobacteriota</taxon>
        <taxon>Stenosarchaea group</taxon>
        <taxon>Halobacteria</taxon>
        <taxon>Halobacteriales</taxon>
        <taxon>Haladaptataceae</taxon>
        <taxon>Haladaptatus</taxon>
    </lineage>
</organism>
<gene>
    <name evidence="2" type="ORF">SAMN05421858_3537</name>
</gene>
<evidence type="ECO:0000313" key="2">
    <source>
        <dbReference type="EMBL" id="SIR73914.1"/>
    </source>
</evidence>